<dbReference type="FunFam" id="3.30.160.60:FF:000104">
    <property type="entry name" value="Transcriptional repressor protein YY1"/>
    <property type="match status" value="1"/>
</dbReference>
<dbReference type="Proteomes" id="UP000081671">
    <property type="component" value="Unplaced"/>
</dbReference>
<keyword evidence="2" id="KW-0479">Metal-binding</keyword>
<feature type="domain" description="C2H2-type" evidence="10">
    <location>
        <begin position="234"/>
        <end position="263"/>
    </location>
</feature>
<evidence type="ECO:0000256" key="8">
    <source>
        <dbReference type="PROSITE-ProRule" id="PRU00042"/>
    </source>
</evidence>
<dbReference type="PROSITE" id="PS00028">
    <property type="entry name" value="ZINC_FINGER_C2H2_1"/>
    <property type="match status" value="3"/>
</dbReference>
<dbReference type="KEGG" id="dord:105992278"/>
<keyword evidence="4 8" id="KW-0863">Zinc-finger</keyword>
<dbReference type="OrthoDB" id="10264072at2759"/>
<keyword evidence="11" id="KW-1185">Reference proteome</keyword>
<dbReference type="PANTHER" id="PTHR14003">
    <property type="entry name" value="TRANSCRIPTIONAL REPRESSOR PROTEIN YY"/>
    <property type="match status" value="1"/>
</dbReference>
<evidence type="ECO:0000256" key="3">
    <source>
        <dbReference type="ARBA" id="ARBA00022737"/>
    </source>
</evidence>
<feature type="compositionally biased region" description="Basic and acidic residues" evidence="9">
    <location>
        <begin position="17"/>
        <end position="32"/>
    </location>
</feature>
<name>A0A1S3FVH2_DIPOR</name>
<dbReference type="PROSITE" id="PS50157">
    <property type="entry name" value="ZINC_FINGER_C2H2_2"/>
    <property type="match status" value="3"/>
</dbReference>
<dbReference type="GO" id="GO:0008270">
    <property type="term" value="F:zinc ion binding"/>
    <property type="evidence" value="ECO:0007669"/>
    <property type="project" value="UniProtKB-KW"/>
</dbReference>
<dbReference type="GO" id="GO:0031519">
    <property type="term" value="C:PcG protein complex"/>
    <property type="evidence" value="ECO:0007669"/>
    <property type="project" value="TreeGrafter"/>
</dbReference>
<evidence type="ECO:0000313" key="11">
    <source>
        <dbReference type="Proteomes" id="UP000081671"/>
    </source>
</evidence>
<gene>
    <name evidence="12" type="primary">Zfp42</name>
</gene>
<evidence type="ECO:0000256" key="4">
    <source>
        <dbReference type="ARBA" id="ARBA00022771"/>
    </source>
</evidence>
<evidence type="ECO:0000256" key="1">
    <source>
        <dbReference type="ARBA" id="ARBA00004123"/>
    </source>
</evidence>
<feature type="domain" description="C2H2-type" evidence="10">
    <location>
        <begin position="206"/>
        <end position="233"/>
    </location>
</feature>
<dbReference type="Pfam" id="PF00096">
    <property type="entry name" value="zf-C2H2"/>
    <property type="match status" value="3"/>
</dbReference>
<evidence type="ECO:0000259" key="10">
    <source>
        <dbReference type="PROSITE" id="PS50157"/>
    </source>
</evidence>
<dbReference type="GO" id="GO:0005667">
    <property type="term" value="C:transcription regulator complex"/>
    <property type="evidence" value="ECO:0007669"/>
    <property type="project" value="TreeGrafter"/>
</dbReference>
<evidence type="ECO:0000256" key="7">
    <source>
        <dbReference type="ARBA" id="ARBA00023242"/>
    </source>
</evidence>
<dbReference type="Gene3D" id="3.30.160.60">
    <property type="entry name" value="Classic Zinc Finger"/>
    <property type="match status" value="3"/>
</dbReference>
<dbReference type="SUPFAM" id="SSF57667">
    <property type="entry name" value="beta-beta-alpha zinc fingers"/>
    <property type="match status" value="3"/>
</dbReference>
<evidence type="ECO:0000256" key="9">
    <source>
        <dbReference type="SAM" id="MobiDB-lite"/>
    </source>
</evidence>
<organism evidence="11 12">
    <name type="scientific">Dipodomys ordii</name>
    <name type="common">Ord's kangaroo rat</name>
    <dbReference type="NCBI Taxonomy" id="10020"/>
    <lineage>
        <taxon>Eukaryota</taxon>
        <taxon>Metazoa</taxon>
        <taxon>Chordata</taxon>
        <taxon>Craniata</taxon>
        <taxon>Vertebrata</taxon>
        <taxon>Euteleostomi</taxon>
        <taxon>Mammalia</taxon>
        <taxon>Eutheria</taxon>
        <taxon>Euarchontoglires</taxon>
        <taxon>Glires</taxon>
        <taxon>Rodentia</taxon>
        <taxon>Castorimorpha</taxon>
        <taxon>Heteromyidae</taxon>
        <taxon>Dipodomyinae</taxon>
        <taxon>Dipodomys</taxon>
    </lineage>
</organism>
<dbReference type="GO" id="GO:0000981">
    <property type="term" value="F:DNA-binding transcription factor activity, RNA polymerase II-specific"/>
    <property type="evidence" value="ECO:0007669"/>
    <property type="project" value="TreeGrafter"/>
</dbReference>
<dbReference type="GO" id="GO:0000785">
    <property type="term" value="C:chromatin"/>
    <property type="evidence" value="ECO:0007669"/>
    <property type="project" value="TreeGrafter"/>
</dbReference>
<accession>A0A1S3FVH2</accession>
<keyword evidence="7" id="KW-0539">Nucleus</keyword>
<dbReference type="FunCoup" id="A0A1S3FVH2">
    <property type="interactions" value="36"/>
</dbReference>
<comment type="subcellular location">
    <subcellularLocation>
        <location evidence="1">Nucleus</location>
    </subcellularLocation>
</comment>
<feature type="region of interest" description="Disordered" evidence="9">
    <location>
        <begin position="1"/>
        <end position="32"/>
    </location>
</feature>
<dbReference type="AlphaFoldDB" id="A0A1S3FVH2"/>
<dbReference type="SMART" id="SM00355">
    <property type="entry name" value="ZnF_C2H2"/>
    <property type="match status" value="4"/>
</dbReference>
<protein>
    <submittedName>
        <fullName evidence="12">Zinc finger protein 42 homolog</fullName>
    </submittedName>
</protein>
<evidence type="ECO:0000256" key="5">
    <source>
        <dbReference type="ARBA" id="ARBA00022833"/>
    </source>
</evidence>
<dbReference type="RefSeq" id="XP_012880566.1">
    <property type="nucleotide sequence ID" value="XM_013025112.1"/>
</dbReference>
<sequence>MRQQMNRRAKPSGPKGLSEETLHQAEPRRDDRRETLCDEDDLLYEINHIVGDDDFSDCYIECVIRGEISESIPQEEFLNSFAILKEETEKNLSEQILQGTTSSLPKPSLSPMTKGTQQELPQQMFETNSPPGDSEHTPSKKLASGGLPSGNLGPKPVTEGTGKKPPNSNACGALKLMICPERGCTKMVRNRAALKKHSLVHSPRQFVCSECGRAFAEKAKLTRHYLVHSGEKPFQCTFEGCGKRFSLDFNLRTHVRIHTGEKRFECPLDGCNRKFIQSSNMRAHILTHTKKPKKS</sequence>
<dbReference type="InterPro" id="IPR013087">
    <property type="entry name" value="Znf_C2H2_type"/>
</dbReference>
<keyword evidence="3" id="KW-0677">Repeat</keyword>
<feature type="domain" description="C2H2-type" evidence="10">
    <location>
        <begin position="264"/>
        <end position="293"/>
    </location>
</feature>
<dbReference type="FunFam" id="3.30.160.60:FF:000145">
    <property type="entry name" value="Zinc finger protein 574"/>
    <property type="match status" value="1"/>
</dbReference>
<evidence type="ECO:0000256" key="6">
    <source>
        <dbReference type="ARBA" id="ARBA00023125"/>
    </source>
</evidence>
<dbReference type="CTD" id="132625"/>
<dbReference type="InParanoid" id="A0A1S3FVH2"/>
<dbReference type="PANTHER" id="PTHR14003:SF8">
    <property type="entry name" value="ZINC FINGER PROTEIN 42 HOMOLOG"/>
    <property type="match status" value="1"/>
</dbReference>
<evidence type="ECO:0000256" key="2">
    <source>
        <dbReference type="ARBA" id="ARBA00022723"/>
    </source>
</evidence>
<dbReference type="GeneID" id="105992278"/>
<feature type="compositionally biased region" description="Basic residues" evidence="9">
    <location>
        <begin position="1"/>
        <end position="10"/>
    </location>
</feature>
<evidence type="ECO:0000313" key="12">
    <source>
        <dbReference type="RefSeq" id="XP_012880566.1"/>
    </source>
</evidence>
<feature type="compositionally biased region" description="Low complexity" evidence="9">
    <location>
        <begin position="100"/>
        <end position="114"/>
    </location>
</feature>
<keyword evidence="5" id="KW-0862">Zinc</keyword>
<keyword evidence="6" id="KW-0238">DNA-binding</keyword>
<proteinExistence type="predicted"/>
<feature type="compositionally biased region" description="Polar residues" evidence="9">
    <location>
        <begin position="115"/>
        <end position="131"/>
    </location>
</feature>
<dbReference type="InterPro" id="IPR036236">
    <property type="entry name" value="Znf_C2H2_sf"/>
</dbReference>
<reference evidence="12" key="1">
    <citation type="submission" date="2025-08" db="UniProtKB">
        <authorList>
            <consortium name="RefSeq"/>
        </authorList>
    </citation>
    <scope>IDENTIFICATION</scope>
    <source>
        <tissue evidence="12">Kidney</tissue>
    </source>
</reference>
<dbReference type="GO" id="GO:0000978">
    <property type="term" value="F:RNA polymerase II cis-regulatory region sequence-specific DNA binding"/>
    <property type="evidence" value="ECO:0007669"/>
    <property type="project" value="TreeGrafter"/>
</dbReference>
<feature type="region of interest" description="Disordered" evidence="9">
    <location>
        <begin position="94"/>
        <end position="166"/>
    </location>
</feature>